<dbReference type="Gene3D" id="3.10.450.310">
    <property type="match status" value="1"/>
</dbReference>
<evidence type="ECO:0000313" key="4">
    <source>
        <dbReference type="Proteomes" id="UP001597301"/>
    </source>
</evidence>
<dbReference type="Pfam" id="PF07435">
    <property type="entry name" value="YycH"/>
    <property type="match status" value="1"/>
</dbReference>
<evidence type="ECO:0000313" key="3">
    <source>
        <dbReference type="EMBL" id="MFD1706075.1"/>
    </source>
</evidence>
<reference evidence="4" key="1">
    <citation type="journal article" date="2019" name="Int. J. Syst. Evol. Microbiol.">
        <title>The Global Catalogue of Microorganisms (GCM) 10K type strain sequencing project: providing services to taxonomists for standard genome sequencing and annotation.</title>
        <authorList>
            <consortium name="The Broad Institute Genomics Platform"/>
            <consortium name="The Broad Institute Genome Sequencing Center for Infectious Disease"/>
            <person name="Wu L."/>
            <person name="Ma J."/>
        </authorList>
    </citation>
    <scope>NUCLEOTIDE SEQUENCE [LARGE SCALE GENOMIC DNA]</scope>
    <source>
        <strain evidence="4">CGMCC 1.12295</strain>
    </source>
</reference>
<organism evidence="3 4">
    <name type="scientific">Siminovitchia sediminis</name>
    <dbReference type="NCBI Taxonomy" id="1274353"/>
    <lineage>
        <taxon>Bacteria</taxon>
        <taxon>Bacillati</taxon>
        <taxon>Bacillota</taxon>
        <taxon>Bacilli</taxon>
        <taxon>Bacillales</taxon>
        <taxon>Bacillaceae</taxon>
        <taxon>Siminovitchia</taxon>
    </lineage>
</organism>
<accession>A0ABW4KIQ7</accession>
<dbReference type="Gene3D" id="3.30.310.160">
    <property type="entry name" value="YycH protein, domain 2"/>
    <property type="match status" value="1"/>
</dbReference>
<sequence>MKYERIKSVLLVFLVITSVVLTWNLWIFQPTYEFDDEKNVHEVSISDPKDVGDVIRPFKLLLHVDGDHFGIVDEKSVEETLHELSSWTFYDLGEEKELSRNQIQALSQNENSLELIYPDYMPFNVYKGILRFETETIPSGSFDRLIIQSDNWANGDGVAFFISTEEGKVYESHVSHDHIRALFSRLGGELDEMLSFESYELPDGRQTYVAAEKSVMYKYKYYADFIEPDKFQNALFKDPSYVRRNGSPDGEKYTDGTSLMNVDMTSYMIFYINPSQALEARSNPFDPDLLKKSIEFINEHAGWTDNYKYTGVDPATQRTTFQLYFKGYPVFNNEGMSEIKLFWGKEQIYQYQRPYFTLDIPLPHPEKANMPSGKDVLDSLLSDPKIEQGKLNMLTLGYRLYEDPENLKVFILEPAWYYLYDGSWEQYDKAETRGE</sequence>
<keyword evidence="4" id="KW-1185">Reference proteome</keyword>
<comment type="caution">
    <text evidence="3">The sequence shown here is derived from an EMBL/GenBank/DDBJ whole genome shotgun (WGS) entry which is preliminary data.</text>
</comment>
<evidence type="ECO:0000256" key="1">
    <source>
        <dbReference type="SAM" id="Phobius"/>
    </source>
</evidence>
<gene>
    <name evidence="3" type="ORF">ACFSCZ_04805</name>
</gene>
<dbReference type="InterPro" id="IPR009996">
    <property type="entry name" value="YycH"/>
</dbReference>
<dbReference type="InterPro" id="IPR042274">
    <property type="entry name" value="YycH/YycI_2"/>
</dbReference>
<keyword evidence="1" id="KW-0812">Transmembrane</keyword>
<dbReference type="RefSeq" id="WP_380772640.1">
    <property type="nucleotide sequence ID" value="NZ_JBHUEO010000008.1"/>
</dbReference>
<evidence type="ECO:0000259" key="2">
    <source>
        <dbReference type="Pfam" id="PF07435"/>
    </source>
</evidence>
<keyword evidence="1" id="KW-1133">Transmembrane helix</keyword>
<dbReference type="EMBL" id="JBHUEO010000008">
    <property type="protein sequence ID" value="MFD1706075.1"/>
    <property type="molecule type" value="Genomic_DNA"/>
</dbReference>
<protein>
    <submittedName>
        <fullName evidence="3">YycH family regulatory protein</fullName>
    </submittedName>
</protein>
<feature type="domain" description="Regulatory protein YycH" evidence="2">
    <location>
        <begin position="4"/>
        <end position="427"/>
    </location>
</feature>
<proteinExistence type="predicted"/>
<dbReference type="CDD" id="cd15787">
    <property type="entry name" value="YycH_N"/>
    <property type="match status" value="1"/>
</dbReference>
<name>A0ABW4KIQ7_9BACI</name>
<keyword evidence="1" id="KW-0472">Membrane</keyword>
<dbReference type="Proteomes" id="UP001597301">
    <property type="component" value="Unassembled WGS sequence"/>
</dbReference>
<feature type="transmembrane region" description="Helical" evidence="1">
    <location>
        <begin position="9"/>
        <end position="28"/>
    </location>
</feature>